<reference evidence="1" key="1">
    <citation type="submission" date="2022-08" db="EMBL/GenBank/DDBJ databases">
        <authorList>
            <person name="Deng Y."/>
            <person name="Han X.-F."/>
            <person name="Zhang Y.-Q."/>
        </authorList>
    </citation>
    <scope>NUCLEOTIDE SEQUENCE</scope>
    <source>
        <strain evidence="1">CPCC 205716</strain>
    </source>
</reference>
<organism evidence="1 2">
    <name type="scientific">Herbiconiux gentiana</name>
    <dbReference type="NCBI Taxonomy" id="2970912"/>
    <lineage>
        <taxon>Bacteria</taxon>
        <taxon>Bacillati</taxon>
        <taxon>Actinomycetota</taxon>
        <taxon>Actinomycetes</taxon>
        <taxon>Micrococcales</taxon>
        <taxon>Microbacteriaceae</taxon>
        <taxon>Herbiconiux</taxon>
    </lineage>
</organism>
<evidence type="ECO:0000313" key="2">
    <source>
        <dbReference type="Proteomes" id="UP001165580"/>
    </source>
</evidence>
<dbReference type="EMBL" id="JANTEZ010000004">
    <property type="protein sequence ID" value="MCS5715183.1"/>
    <property type="molecule type" value="Genomic_DNA"/>
</dbReference>
<dbReference type="Proteomes" id="UP001165580">
    <property type="component" value="Unassembled WGS sequence"/>
</dbReference>
<evidence type="ECO:0000313" key="1">
    <source>
        <dbReference type="EMBL" id="MCS5715183.1"/>
    </source>
</evidence>
<name>A0ABT2GG35_9MICO</name>
<proteinExistence type="predicted"/>
<sequence>MTTSIWTAPLITHRRHLHSRIDAIAGPSPAAAARLRLELYTLTHQADTGALDADLLALGLAELDAALTRASPPRAA</sequence>
<accession>A0ABT2GG35</accession>
<dbReference type="RefSeq" id="WP_259486692.1">
    <property type="nucleotide sequence ID" value="NZ_JANTEZ010000004.1"/>
</dbReference>
<gene>
    <name evidence="1" type="ORF">NVV95_11540</name>
</gene>
<protein>
    <submittedName>
        <fullName evidence="1">Uncharacterized protein</fullName>
    </submittedName>
</protein>
<comment type="caution">
    <text evidence="1">The sequence shown here is derived from an EMBL/GenBank/DDBJ whole genome shotgun (WGS) entry which is preliminary data.</text>
</comment>
<keyword evidence="2" id="KW-1185">Reference proteome</keyword>